<comment type="caution">
    <text evidence="1">The sequence shown here is derived from an EMBL/GenBank/DDBJ whole genome shotgun (WGS) entry which is preliminary data.</text>
</comment>
<evidence type="ECO:0008006" key="3">
    <source>
        <dbReference type="Google" id="ProtNLM"/>
    </source>
</evidence>
<dbReference type="InterPro" id="IPR025942">
    <property type="entry name" value="SpoVIF"/>
</dbReference>
<sequence>MSYQQFGISPQLVERIKLKMKNPTTKERVKKLVEGLTKADLQDRSKVRRLVKQSAALLGEKLTSVQEEQIVQFVLYQKIDPQSTLHLIRLWSMFR</sequence>
<keyword evidence="2" id="KW-1185">Reference proteome</keyword>
<organism evidence="1 2">
    <name type="scientific">Paenibacillus antibioticophila</name>
    <dbReference type="NCBI Taxonomy" id="1274374"/>
    <lineage>
        <taxon>Bacteria</taxon>
        <taxon>Bacillati</taxon>
        <taxon>Bacillota</taxon>
        <taxon>Bacilli</taxon>
        <taxon>Bacillales</taxon>
        <taxon>Paenibacillaceae</taxon>
        <taxon>Paenibacillus</taxon>
    </lineage>
</organism>
<reference evidence="1 2" key="1">
    <citation type="submission" date="2021-03" db="EMBL/GenBank/DDBJ databases">
        <title>Antimicrobial resistance genes in bacteria isolated from Japanese honey, and their potential for conferring macrolide and lincosamide resistance in the American foulbrood pathogen Paenibacillus larvae.</title>
        <authorList>
            <person name="Okamoto M."/>
            <person name="Kumagai M."/>
            <person name="Kanamori H."/>
            <person name="Takamatsu D."/>
        </authorList>
    </citation>
    <scope>NUCLEOTIDE SEQUENCE [LARGE SCALE GENOMIC DNA]</scope>
    <source>
        <strain evidence="1 2">J41TS12</strain>
    </source>
</reference>
<dbReference type="Proteomes" id="UP000681162">
    <property type="component" value="Unassembled WGS sequence"/>
</dbReference>
<dbReference type="Pfam" id="PF14069">
    <property type="entry name" value="SpoVIF"/>
    <property type="match status" value="1"/>
</dbReference>
<dbReference type="AlphaFoldDB" id="A0A919XY95"/>
<proteinExistence type="predicted"/>
<dbReference type="RefSeq" id="WP_212941077.1">
    <property type="nucleotide sequence ID" value="NZ_BORR01000014.1"/>
</dbReference>
<evidence type="ECO:0000313" key="1">
    <source>
        <dbReference type="EMBL" id="GIO38733.1"/>
    </source>
</evidence>
<name>A0A919XY95_9BACL</name>
<protein>
    <recommendedName>
        <fullName evidence="3">Serine/threonine protein kinase</fullName>
    </recommendedName>
</protein>
<gene>
    <name evidence="1" type="ORF">J41TS12_35940</name>
</gene>
<accession>A0A919XY95</accession>
<dbReference type="EMBL" id="BORR01000014">
    <property type="protein sequence ID" value="GIO38733.1"/>
    <property type="molecule type" value="Genomic_DNA"/>
</dbReference>
<evidence type="ECO:0000313" key="2">
    <source>
        <dbReference type="Proteomes" id="UP000681162"/>
    </source>
</evidence>